<feature type="transmembrane region" description="Helical" evidence="1">
    <location>
        <begin position="6"/>
        <end position="23"/>
    </location>
</feature>
<keyword evidence="1" id="KW-1133">Transmembrane helix</keyword>
<evidence type="ECO:0000313" key="4">
    <source>
        <dbReference type="Proteomes" id="UP001143543"/>
    </source>
</evidence>
<feature type="transmembrane region" description="Helical" evidence="1">
    <location>
        <begin position="90"/>
        <end position="111"/>
    </location>
</feature>
<accession>A0ABQ5MGC9</accession>
<feature type="transmembrane region" description="Helical" evidence="1">
    <location>
        <begin position="35"/>
        <end position="55"/>
    </location>
</feature>
<dbReference type="InterPro" id="IPR052173">
    <property type="entry name" value="Beta-lactam_resp_regulator"/>
</dbReference>
<sequence>MAKHLFLAAVFQFLLVLVYDVLLKKLTFFKYNRWYLLLTPICAYLIPFIKGTWFLKSNTSMLIFQRLDLFTSNSEISNKVVATQTDNLLVVKYIIITGVLISTLLFAVKIIKIYNLKRKGYLNKNETYTLITVNNSRIAFSFFNYLFIGNEITKQERQYIISHELVHIKQKHTYDLLYFEIQRILFWFNPLVYIYQKRISELHEFIADSSCTNTHSTAQYNTMLLEVFQTSNISIINQFYNQSLIKKRIDMLQKSKSKKVVLYKYLSIIPLLIICALINIACTSNSEDTLQLGNTLTDEQIKAKAQNNMKEKLALGKSPVELVLEHQFTENEERKLSKEEFYELQLLFQETIKNFKDSDTKDSLLNKINNTTYEVYLSRKNEDF</sequence>
<keyword evidence="4" id="KW-1185">Reference proteome</keyword>
<comment type="caution">
    <text evidence="3">The sequence shown here is derived from an EMBL/GenBank/DDBJ whole genome shotgun (WGS) entry which is preliminary data.</text>
</comment>
<dbReference type="InterPro" id="IPR008756">
    <property type="entry name" value="Peptidase_M56"/>
</dbReference>
<feature type="domain" description="Peptidase M56" evidence="2">
    <location>
        <begin position="151"/>
        <end position="252"/>
    </location>
</feature>
<keyword evidence="1" id="KW-0812">Transmembrane</keyword>
<dbReference type="EMBL" id="BRVO01000001">
    <property type="protein sequence ID" value="GLB48473.1"/>
    <property type="molecule type" value="Genomic_DNA"/>
</dbReference>
<protein>
    <recommendedName>
        <fullName evidence="2">Peptidase M56 domain-containing protein</fullName>
    </recommendedName>
</protein>
<proteinExistence type="predicted"/>
<reference evidence="3" key="1">
    <citation type="submission" date="2022-07" db="EMBL/GenBank/DDBJ databases">
        <title>Taxonomy of Novel Oxalotrophic and Methylotrophic Bacteria.</title>
        <authorList>
            <person name="Sahin N."/>
            <person name="Tani A."/>
        </authorList>
    </citation>
    <scope>NUCLEOTIDE SEQUENCE</scope>
    <source>
        <strain evidence="3">Y10</strain>
    </source>
</reference>
<dbReference type="RefSeq" id="WP_281764110.1">
    <property type="nucleotide sequence ID" value="NZ_BRVO01000001.1"/>
</dbReference>
<gene>
    <name evidence="3" type="ORF">Y10_08410</name>
</gene>
<dbReference type="PANTHER" id="PTHR34978">
    <property type="entry name" value="POSSIBLE SENSOR-TRANSDUCER PROTEIN BLAR"/>
    <property type="match status" value="1"/>
</dbReference>
<dbReference type="CDD" id="cd07341">
    <property type="entry name" value="M56_BlaR1_MecR1_like"/>
    <property type="match status" value="1"/>
</dbReference>
<evidence type="ECO:0000313" key="3">
    <source>
        <dbReference type="EMBL" id="GLB48473.1"/>
    </source>
</evidence>
<feature type="transmembrane region" description="Helical" evidence="1">
    <location>
        <begin position="261"/>
        <end position="281"/>
    </location>
</feature>
<name>A0ABQ5MGC9_9FLAO</name>
<dbReference type="PANTHER" id="PTHR34978:SF3">
    <property type="entry name" value="SLR0241 PROTEIN"/>
    <property type="match status" value="1"/>
</dbReference>
<keyword evidence="1" id="KW-0472">Membrane</keyword>
<dbReference type="Proteomes" id="UP001143543">
    <property type="component" value="Unassembled WGS sequence"/>
</dbReference>
<evidence type="ECO:0000256" key="1">
    <source>
        <dbReference type="SAM" id="Phobius"/>
    </source>
</evidence>
<dbReference type="Pfam" id="PF05569">
    <property type="entry name" value="Peptidase_M56"/>
    <property type="match status" value="1"/>
</dbReference>
<organism evidence="3 4">
    <name type="scientific">Neptunitalea lumnitzerae</name>
    <dbReference type="NCBI Taxonomy" id="2965509"/>
    <lineage>
        <taxon>Bacteria</taxon>
        <taxon>Pseudomonadati</taxon>
        <taxon>Bacteroidota</taxon>
        <taxon>Flavobacteriia</taxon>
        <taxon>Flavobacteriales</taxon>
        <taxon>Flavobacteriaceae</taxon>
        <taxon>Neptunitalea</taxon>
    </lineage>
</organism>
<evidence type="ECO:0000259" key="2">
    <source>
        <dbReference type="Pfam" id="PF05569"/>
    </source>
</evidence>